<reference evidence="1 2" key="1">
    <citation type="submission" date="2023-06" db="EMBL/GenBank/DDBJ databases">
        <title>Sporosarcina sp. nov., isolated from Korean traditional fermented seafood 'Jeotgal'.</title>
        <authorList>
            <person name="Yang A.-I."/>
            <person name="Shin N.-R."/>
        </authorList>
    </citation>
    <scope>NUCLEOTIDE SEQUENCE [LARGE SCALE GENOMIC DNA]</scope>
    <source>
        <strain evidence="1 2">KCTC3840</strain>
    </source>
</reference>
<dbReference type="InterPro" id="IPR053735">
    <property type="entry name" value="Type_III_TA_endoRNase"/>
</dbReference>
<dbReference type="Gene3D" id="3.10.129.130">
    <property type="match status" value="1"/>
</dbReference>
<keyword evidence="2" id="KW-1185">Reference proteome</keyword>
<dbReference type="Pfam" id="PF13958">
    <property type="entry name" value="ToxN_toxin"/>
    <property type="match status" value="1"/>
</dbReference>
<proteinExistence type="predicted"/>
<dbReference type="InterPro" id="IPR025911">
    <property type="entry name" value="ToxN/AbiQ_toxin"/>
</dbReference>
<gene>
    <name evidence="1" type="ORF">QT716_15970</name>
</gene>
<accession>A0ABU4G584</accession>
<evidence type="ECO:0000313" key="2">
    <source>
        <dbReference type="Proteomes" id="UP001280629"/>
    </source>
</evidence>
<organism evidence="1 2">
    <name type="scientific">Sporosarcina aquimarina</name>
    <dbReference type="NCBI Taxonomy" id="114975"/>
    <lineage>
        <taxon>Bacteria</taxon>
        <taxon>Bacillati</taxon>
        <taxon>Bacillota</taxon>
        <taxon>Bacilli</taxon>
        <taxon>Bacillales</taxon>
        <taxon>Caryophanaceae</taxon>
        <taxon>Sporosarcina</taxon>
    </lineage>
</organism>
<protein>
    <submittedName>
        <fullName evidence="1">Type III toxin-antitoxin system ToxN/AbiQ family toxin</fullName>
    </submittedName>
</protein>
<dbReference type="Proteomes" id="UP001280629">
    <property type="component" value="Unassembled WGS sequence"/>
</dbReference>
<name>A0ABU4G584_9BACL</name>
<dbReference type="EMBL" id="JAUBDH010000017">
    <property type="protein sequence ID" value="MDW0111520.1"/>
    <property type="molecule type" value="Genomic_DNA"/>
</dbReference>
<comment type="caution">
    <text evidence="1">The sequence shown here is derived from an EMBL/GenBank/DDBJ whole genome shotgun (WGS) entry which is preliminary data.</text>
</comment>
<dbReference type="RefSeq" id="WP_317937187.1">
    <property type="nucleotide sequence ID" value="NZ_JAUBDH010000017.1"/>
</dbReference>
<evidence type="ECO:0000313" key="1">
    <source>
        <dbReference type="EMBL" id="MDW0111520.1"/>
    </source>
</evidence>
<sequence length="158" mass="18730">MDFNFYEVDYNYIEYLKEIDDKVPDIKYGENDKFFCGVVTEVNGFKYFAPISSFTRKQKTNLMIYNSNQETIASIRFCFMIPVDAKYLKIKSIEQVSTDHYKKLLSTELSFCRKNKTRIQKAANRVYAYGTNPDHQQYNNCCDFKKLEEMAKKYNPSI</sequence>